<keyword evidence="9" id="KW-1185">Reference proteome</keyword>
<comment type="subcellular location">
    <subcellularLocation>
        <location evidence="1">Cell inner membrane</location>
    </subcellularLocation>
</comment>
<evidence type="ECO:0000256" key="3">
    <source>
        <dbReference type="ARBA" id="ARBA00022519"/>
    </source>
</evidence>
<evidence type="ECO:0000256" key="6">
    <source>
        <dbReference type="ARBA" id="ARBA00023315"/>
    </source>
</evidence>
<keyword evidence="5 7" id="KW-0472">Membrane</keyword>
<keyword evidence="6" id="KW-0012">Acyltransferase</keyword>
<gene>
    <name evidence="8" type="ORF">MB824_08810</name>
</gene>
<dbReference type="EMBL" id="JAKOOW010000032">
    <property type="protein sequence ID" value="MCG6504596.1"/>
    <property type="molecule type" value="Genomic_DNA"/>
</dbReference>
<proteinExistence type="predicted"/>
<dbReference type="InterPro" id="IPR004960">
    <property type="entry name" value="LipA_acyltrans"/>
</dbReference>
<feature type="transmembrane region" description="Helical" evidence="7">
    <location>
        <begin position="35"/>
        <end position="57"/>
    </location>
</feature>
<reference evidence="8 9" key="1">
    <citation type="submission" date="2022-02" db="EMBL/GenBank/DDBJ databases">
        <title>Genome sequence data of Kingella unionensis sp. nov. strain CICC 24913 (CCUG 75125).</title>
        <authorList>
            <person name="Xiao M."/>
        </authorList>
    </citation>
    <scope>NUCLEOTIDE SEQUENCE [LARGE SCALE GENOMIC DNA]</scope>
    <source>
        <strain evidence="8 9">CICC 24913</strain>
    </source>
</reference>
<dbReference type="Pfam" id="PF03279">
    <property type="entry name" value="Lip_A_acyltrans"/>
    <property type="match status" value="1"/>
</dbReference>
<evidence type="ECO:0000313" key="9">
    <source>
        <dbReference type="Proteomes" id="UP001298424"/>
    </source>
</evidence>
<accession>A0ABS9NR36</accession>
<dbReference type="PIRSF" id="PIRSF028561">
    <property type="entry name" value="Ac_Trasf"/>
    <property type="match status" value="1"/>
</dbReference>
<evidence type="ECO:0000313" key="8">
    <source>
        <dbReference type="EMBL" id="MCG6504596.1"/>
    </source>
</evidence>
<keyword evidence="2" id="KW-1003">Cell membrane</keyword>
<dbReference type="PANTHER" id="PTHR30606">
    <property type="entry name" value="LIPID A BIOSYNTHESIS LAUROYL ACYLTRANSFERASE"/>
    <property type="match status" value="1"/>
</dbReference>
<protein>
    <submittedName>
        <fullName evidence="8">Glycosyl transferase family 2</fullName>
    </submittedName>
</protein>
<evidence type="ECO:0000256" key="1">
    <source>
        <dbReference type="ARBA" id="ARBA00004533"/>
    </source>
</evidence>
<evidence type="ECO:0000256" key="2">
    <source>
        <dbReference type="ARBA" id="ARBA00022475"/>
    </source>
</evidence>
<keyword evidence="4 8" id="KW-0808">Transferase</keyword>
<evidence type="ECO:0000256" key="5">
    <source>
        <dbReference type="ARBA" id="ARBA00023136"/>
    </source>
</evidence>
<keyword evidence="7" id="KW-1133">Transmembrane helix</keyword>
<evidence type="ECO:0000256" key="7">
    <source>
        <dbReference type="SAM" id="Phobius"/>
    </source>
</evidence>
<keyword evidence="3" id="KW-0997">Cell inner membrane</keyword>
<sequence>MLAWRLGGGRKKRQRHWSAQRERGSPLFLKISVWLVRYLPLWIARVVAALVAAYFYLTSRSQRRAVRQYQSSLKNHFPDAPLPARFAVYRQFAAFGQAVADRFAVWQRKITADNLVLEDPDGLFSTVRWHEGRGQILICSHLGNMEICRALVSRHPGFKMNVLVYDAHSAEFSQALKAAGASYIQLIQVDKLDAAQMLSLSQKLDAGEWIAIAADRTPVRGNKTVAVDFLGRRAELPQGPWLLAGLLKARTNTIFVLRGRGRRYHLCLKHFADIPAWTRANREQQIAEAAQRYARLLEQYARRAPLQWFNFYDFWNTPHG</sequence>
<organism evidence="8 9">
    <name type="scientific">Kingella pumchi</name>
    <dbReference type="NCBI Taxonomy" id="2779506"/>
    <lineage>
        <taxon>Bacteria</taxon>
        <taxon>Pseudomonadati</taxon>
        <taxon>Pseudomonadota</taxon>
        <taxon>Betaproteobacteria</taxon>
        <taxon>Neisseriales</taxon>
        <taxon>Neisseriaceae</taxon>
        <taxon>Kingella</taxon>
    </lineage>
</organism>
<keyword evidence="7" id="KW-0812">Transmembrane</keyword>
<evidence type="ECO:0000256" key="4">
    <source>
        <dbReference type="ARBA" id="ARBA00022679"/>
    </source>
</evidence>
<dbReference type="GO" id="GO:0016740">
    <property type="term" value="F:transferase activity"/>
    <property type="evidence" value="ECO:0007669"/>
    <property type="project" value="UniProtKB-KW"/>
</dbReference>
<name>A0ABS9NR36_9NEIS</name>
<dbReference type="CDD" id="cd07984">
    <property type="entry name" value="LPLAT_LABLAT-like"/>
    <property type="match status" value="1"/>
</dbReference>
<dbReference type="Proteomes" id="UP001298424">
    <property type="component" value="Unassembled WGS sequence"/>
</dbReference>
<dbReference type="InterPro" id="IPR014548">
    <property type="entry name" value="Ac_Trasf"/>
</dbReference>
<dbReference type="PANTHER" id="PTHR30606:SF9">
    <property type="entry name" value="LIPID A BIOSYNTHESIS LAUROYLTRANSFERASE"/>
    <property type="match status" value="1"/>
</dbReference>
<comment type="caution">
    <text evidence="8">The sequence shown here is derived from an EMBL/GenBank/DDBJ whole genome shotgun (WGS) entry which is preliminary data.</text>
</comment>